<reference evidence="2 4" key="2">
    <citation type="submission" date="2018-11" db="EMBL/GenBank/DDBJ databases">
        <authorList>
            <consortium name="Pathogen Informatics"/>
        </authorList>
    </citation>
    <scope>NUCLEOTIDE SEQUENCE [LARGE SCALE GENOMIC DNA]</scope>
</reference>
<dbReference type="AlphaFoldDB" id="A0A0N4U4N8"/>
<dbReference type="InterPro" id="IPR003582">
    <property type="entry name" value="ShKT_dom"/>
</dbReference>
<evidence type="ECO:0000313" key="5">
    <source>
        <dbReference type="WBParaSite" id="DME_0000175801-mRNA-1"/>
    </source>
</evidence>
<name>A0A0N4U4N8_DRAME</name>
<reference evidence="5" key="1">
    <citation type="submission" date="2017-02" db="UniProtKB">
        <authorList>
            <consortium name="WormBaseParasite"/>
        </authorList>
    </citation>
    <scope>IDENTIFICATION</scope>
</reference>
<dbReference type="Proteomes" id="UP000274756">
    <property type="component" value="Unassembled WGS sequence"/>
</dbReference>
<gene>
    <name evidence="2" type="ORF">DME_LOCUS6118</name>
</gene>
<proteinExistence type="predicted"/>
<sequence>METIVDDIILEVNKSMDGNKVESNILGENIAPLLSSPFESLPSAQNACRDLRRDCYSYIHLCNSTDYGEYIRNSCNLSCGMC</sequence>
<evidence type="ECO:0000313" key="2">
    <source>
        <dbReference type="EMBL" id="VDN56145.1"/>
    </source>
</evidence>
<evidence type="ECO:0000259" key="1">
    <source>
        <dbReference type="Pfam" id="PF01549"/>
    </source>
</evidence>
<accession>A0A0N4U4N8</accession>
<dbReference type="WBParaSite" id="DME_0000175801-mRNA-1">
    <property type="protein sequence ID" value="DME_0000175801-mRNA-1"/>
    <property type="gene ID" value="DME_0000175801"/>
</dbReference>
<dbReference type="Gene3D" id="1.10.10.1870">
    <property type="entry name" value="ShTK domain-like"/>
    <property type="match status" value="1"/>
</dbReference>
<evidence type="ECO:0000313" key="4">
    <source>
        <dbReference type="Proteomes" id="UP000274756"/>
    </source>
</evidence>
<feature type="domain" description="ShKT" evidence="1">
    <location>
        <begin position="48"/>
        <end position="82"/>
    </location>
</feature>
<dbReference type="EMBL" id="UYYG01001154">
    <property type="protein sequence ID" value="VDN56145.1"/>
    <property type="molecule type" value="Genomic_DNA"/>
</dbReference>
<keyword evidence="4" id="KW-1185">Reference proteome</keyword>
<evidence type="ECO:0000313" key="3">
    <source>
        <dbReference type="Proteomes" id="UP000038040"/>
    </source>
</evidence>
<protein>
    <submittedName>
        <fullName evidence="5">ShKT domain-containing protein</fullName>
    </submittedName>
</protein>
<organism evidence="3 5">
    <name type="scientific">Dracunculus medinensis</name>
    <name type="common">Guinea worm</name>
    <dbReference type="NCBI Taxonomy" id="318479"/>
    <lineage>
        <taxon>Eukaryota</taxon>
        <taxon>Metazoa</taxon>
        <taxon>Ecdysozoa</taxon>
        <taxon>Nematoda</taxon>
        <taxon>Chromadorea</taxon>
        <taxon>Rhabditida</taxon>
        <taxon>Spirurina</taxon>
        <taxon>Dracunculoidea</taxon>
        <taxon>Dracunculidae</taxon>
        <taxon>Dracunculus</taxon>
    </lineage>
</organism>
<dbReference type="Pfam" id="PF01549">
    <property type="entry name" value="ShK"/>
    <property type="match status" value="1"/>
</dbReference>
<dbReference type="Proteomes" id="UP000038040">
    <property type="component" value="Unplaced"/>
</dbReference>